<dbReference type="SUPFAM" id="SSF51621">
    <property type="entry name" value="Phosphoenolpyruvate/pyruvate domain"/>
    <property type="match status" value="1"/>
</dbReference>
<dbReference type="InterPro" id="IPR015813">
    <property type="entry name" value="Pyrv/PenolPyrv_kinase-like_dom"/>
</dbReference>
<dbReference type="OrthoDB" id="9771433at2"/>
<evidence type="ECO:0000313" key="1">
    <source>
        <dbReference type="EMBL" id="SHN81355.1"/>
    </source>
</evidence>
<dbReference type="RefSeq" id="WP_072821429.1">
    <property type="nucleotide sequence ID" value="NZ_LT670849.1"/>
</dbReference>
<accession>A0A1M7UEN0</accession>
<dbReference type="PANTHER" id="PTHR42905">
    <property type="entry name" value="PHOSPHOENOLPYRUVATE CARBOXYLASE"/>
    <property type="match status" value="1"/>
</dbReference>
<dbReference type="Gene3D" id="3.20.20.60">
    <property type="entry name" value="Phosphoenolpyruvate-binding domains"/>
    <property type="match status" value="1"/>
</dbReference>
<dbReference type="EMBL" id="LT670849">
    <property type="protein sequence ID" value="SHN81355.1"/>
    <property type="molecule type" value="Genomic_DNA"/>
</dbReference>
<name>A0A1M7UEN0_9BRAD</name>
<reference evidence="2" key="1">
    <citation type="submission" date="2016-11" db="EMBL/GenBank/DDBJ databases">
        <authorList>
            <person name="Varghese N."/>
            <person name="Submissions S."/>
        </authorList>
    </citation>
    <scope>NUCLEOTIDE SEQUENCE [LARGE SCALE GENOMIC DNA]</scope>
    <source>
        <strain evidence="2">GAS401</strain>
    </source>
</reference>
<protein>
    <submittedName>
        <fullName evidence="1">2-Methylisocitrate lyase, PEP mutase family</fullName>
    </submittedName>
</protein>
<dbReference type="AlphaFoldDB" id="A0A1M7UEN0"/>
<sequence length="295" mass="31298">MAGATPLRALLQRDGCLTLPGVFDGISARMAASTGFDALYMTGYGVVASALGVADAGTATFSEMLDRVRCIAGATNLPFLADGDTGYGGLLNVDRTVRGYAAAGASGIQLEDQEFPKKCGHTEFRRVIPADDAVAKIRVAVEARPAKDFLIVARTDARYAEGLDAALRRAERFLEAGADVLFVESPESLEELRRVAETFKGAWLLANMVEGGRTPYLSTAELGAMGFKIALYPGSGFLTAAGALQLVYRHLKSDGIGTGSKAPMLPFSEMNELMGFPAVHAFEKRHGLSGSQHEK</sequence>
<organism evidence="1 2">
    <name type="scientific">Bradyrhizobium erythrophlei</name>
    <dbReference type="NCBI Taxonomy" id="1437360"/>
    <lineage>
        <taxon>Bacteria</taxon>
        <taxon>Pseudomonadati</taxon>
        <taxon>Pseudomonadota</taxon>
        <taxon>Alphaproteobacteria</taxon>
        <taxon>Hyphomicrobiales</taxon>
        <taxon>Nitrobacteraceae</taxon>
        <taxon>Bradyrhizobium</taxon>
    </lineage>
</organism>
<evidence type="ECO:0000313" key="2">
    <source>
        <dbReference type="Proteomes" id="UP000184096"/>
    </source>
</evidence>
<dbReference type="PANTHER" id="PTHR42905:SF5">
    <property type="entry name" value="CARBOXYVINYL-CARBOXYPHOSPHONATE PHOSPHORYLMUTASE, CHLOROPLASTIC"/>
    <property type="match status" value="1"/>
</dbReference>
<keyword evidence="2" id="KW-1185">Reference proteome</keyword>
<dbReference type="InterPro" id="IPR039556">
    <property type="entry name" value="ICL/PEPM"/>
</dbReference>
<dbReference type="GO" id="GO:0016833">
    <property type="term" value="F:oxo-acid-lyase activity"/>
    <property type="evidence" value="ECO:0007669"/>
    <property type="project" value="UniProtKB-ARBA"/>
</dbReference>
<keyword evidence="1" id="KW-0456">Lyase</keyword>
<proteinExistence type="predicted"/>
<dbReference type="Pfam" id="PF13714">
    <property type="entry name" value="PEP_mutase"/>
    <property type="match status" value="1"/>
</dbReference>
<dbReference type="InterPro" id="IPR040442">
    <property type="entry name" value="Pyrv_kinase-like_dom_sf"/>
</dbReference>
<dbReference type="Proteomes" id="UP000184096">
    <property type="component" value="Chromosome I"/>
</dbReference>
<dbReference type="CDD" id="cd00377">
    <property type="entry name" value="ICL_PEPM"/>
    <property type="match status" value="1"/>
</dbReference>
<gene>
    <name evidence="1" type="ORF">SAMN05444170_4697</name>
</gene>